<evidence type="ECO:0000256" key="1">
    <source>
        <dbReference type="SAM" id="SignalP"/>
    </source>
</evidence>
<evidence type="ECO:0000313" key="3">
    <source>
        <dbReference type="Proteomes" id="UP000248926"/>
    </source>
</evidence>
<sequence>MKKRVKLFSSLGMAVVLCMSGFYASAADLSAAAPGDRESDALTDAYTAFAGSSSNAHALVEGLLNGSRITLVMPSSSGKSSAPTSFTPKTGKLGYDNVRMALALAQAALAKAQITQPTAAQIEAVLNGGAIMAPYGPAQMPGVLALRSRGQVWGNISKALGVKLAADGSVAAADSP</sequence>
<proteinExistence type="predicted"/>
<dbReference type="RefSeq" id="WP_111983766.1">
    <property type="nucleotide sequence ID" value="NZ_NFZS01000004.1"/>
</dbReference>
<dbReference type="OrthoDB" id="5741373at2"/>
<organism evidence="2 3">
    <name type="scientific">Dyella jiangningensis</name>
    <dbReference type="NCBI Taxonomy" id="1379159"/>
    <lineage>
        <taxon>Bacteria</taxon>
        <taxon>Pseudomonadati</taxon>
        <taxon>Pseudomonadota</taxon>
        <taxon>Gammaproteobacteria</taxon>
        <taxon>Lysobacterales</taxon>
        <taxon>Rhodanobacteraceae</taxon>
        <taxon>Dyella</taxon>
    </lineage>
</organism>
<protein>
    <submittedName>
        <fullName evidence="2">Uncharacterized protein</fullName>
    </submittedName>
</protein>
<accession>A0A328P4Y3</accession>
<reference evidence="2 3" key="1">
    <citation type="journal article" date="2018" name="Genet. Mol. Biol.">
        <title>The genome sequence of Dyella jiangningensis FCAV SCS01 from a lignocellulose-decomposing microbial consortium metagenome reveals potential for biotechnological applications.</title>
        <authorList>
            <person name="Desiderato J.G."/>
            <person name="Alvarenga D.O."/>
            <person name="Constancio M.T.L."/>
            <person name="Alves L.M.C."/>
            <person name="Varani A.M."/>
        </authorList>
    </citation>
    <scope>NUCLEOTIDE SEQUENCE [LARGE SCALE GENOMIC DNA]</scope>
    <source>
        <strain evidence="2 3">FCAV SCS01</strain>
    </source>
</reference>
<dbReference type="Proteomes" id="UP000248926">
    <property type="component" value="Unassembled WGS sequence"/>
</dbReference>
<name>A0A328P4Y3_9GAMM</name>
<feature type="chain" id="PRO_5016341213" evidence="1">
    <location>
        <begin position="27"/>
        <end position="176"/>
    </location>
</feature>
<dbReference type="AlphaFoldDB" id="A0A328P4Y3"/>
<dbReference type="EMBL" id="NFZS01000004">
    <property type="protein sequence ID" value="RAO75284.1"/>
    <property type="molecule type" value="Genomic_DNA"/>
</dbReference>
<evidence type="ECO:0000313" key="2">
    <source>
        <dbReference type="EMBL" id="RAO75284.1"/>
    </source>
</evidence>
<keyword evidence="3" id="KW-1185">Reference proteome</keyword>
<comment type="caution">
    <text evidence="2">The sequence shown here is derived from an EMBL/GenBank/DDBJ whole genome shotgun (WGS) entry which is preliminary data.</text>
</comment>
<feature type="signal peptide" evidence="1">
    <location>
        <begin position="1"/>
        <end position="26"/>
    </location>
</feature>
<keyword evidence="1" id="KW-0732">Signal</keyword>
<gene>
    <name evidence="2" type="ORF">CA260_14445</name>
</gene>